<keyword evidence="2" id="KW-1185">Reference proteome</keyword>
<dbReference type="AlphaFoldDB" id="A0A1V6P649"/>
<name>A0A1V6P649_PENPO</name>
<accession>A0A1V6P649</accession>
<dbReference type="EMBL" id="MDYM01000001">
    <property type="protein sequence ID" value="OQD72212.1"/>
    <property type="molecule type" value="Genomic_DNA"/>
</dbReference>
<dbReference type="Proteomes" id="UP000191408">
    <property type="component" value="Unassembled WGS sequence"/>
</dbReference>
<dbReference type="OrthoDB" id="415706at2759"/>
<evidence type="ECO:0000313" key="1">
    <source>
        <dbReference type="EMBL" id="OQD72212.1"/>
    </source>
</evidence>
<evidence type="ECO:0000313" key="2">
    <source>
        <dbReference type="Proteomes" id="UP000191408"/>
    </source>
</evidence>
<reference evidence="2" key="1">
    <citation type="journal article" date="2017" name="Nat. Microbiol.">
        <title>Global analysis of biosynthetic gene clusters reveals vast potential of secondary metabolite production in Penicillium species.</title>
        <authorList>
            <person name="Nielsen J.C."/>
            <person name="Grijseels S."/>
            <person name="Prigent S."/>
            <person name="Ji B."/>
            <person name="Dainat J."/>
            <person name="Nielsen K.F."/>
            <person name="Frisvad J.C."/>
            <person name="Workman M."/>
            <person name="Nielsen J."/>
        </authorList>
    </citation>
    <scope>NUCLEOTIDE SEQUENCE [LARGE SCALE GENOMIC DNA]</scope>
    <source>
        <strain evidence="2">IBT 4502</strain>
    </source>
</reference>
<organism evidence="1 2">
    <name type="scientific">Penicillium polonicum</name>
    <dbReference type="NCBI Taxonomy" id="60169"/>
    <lineage>
        <taxon>Eukaryota</taxon>
        <taxon>Fungi</taxon>
        <taxon>Dikarya</taxon>
        <taxon>Ascomycota</taxon>
        <taxon>Pezizomycotina</taxon>
        <taxon>Eurotiomycetes</taxon>
        <taxon>Eurotiomycetidae</taxon>
        <taxon>Eurotiales</taxon>
        <taxon>Aspergillaceae</taxon>
        <taxon>Penicillium</taxon>
    </lineage>
</organism>
<protein>
    <submittedName>
        <fullName evidence="1">Uncharacterized protein</fullName>
    </submittedName>
</protein>
<comment type="caution">
    <text evidence="1">The sequence shown here is derived from an EMBL/GenBank/DDBJ whole genome shotgun (WGS) entry which is preliminary data.</text>
</comment>
<proteinExistence type="predicted"/>
<sequence>MDQAQKILDVERMNLMTLDNKFHKTLERTQSKSHREQYEVVKAAYYAVASKRFVDNICM</sequence>
<gene>
    <name evidence="1" type="ORF">PENPOL_c001G09839</name>
</gene>